<organism evidence="1 2">
    <name type="scientific">Actinoplanes subglobosus</name>
    <dbReference type="NCBI Taxonomy" id="1547892"/>
    <lineage>
        <taxon>Bacteria</taxon>
        <taxon>Bacillati</taxon>
        <taxon>Actinomycetota</taxon>
        <taxon>Actinomycetes</taxon>
        <taxon>Micromonosporales</taxon>
        <taxon>Micromonosporaceae</taxon>
        <taxon>Actinoplanes</taxon>
    </lineage>
</organism>
<keyword evidence="2" id="KW-1185">Reference proteome</keyword>
<gene>
    <name evidence="1" type="ORF">ACFO0C_43925</name>
</gene>
<reference evidence="2" key="1">
    <citation type="journal article" date="2019" name="Int. J. Syst. Evol. Microbiol.">
        <title>The Global Catalogue of Microorganisms (GCM) 10K type strain sequencing project: providing services to taxonomists for standard genome sequencing and annotation.</title>
        <authorList>
            <consortium name="The Broad Institute Genomics Platform"/>
            <consortium name="The Broad Institute Genome Sequencing Center for Infectious Disease"/>
            <person name="Wu L."/>
            <person name="Ma J."/>
        </authorList>
    </citation>
    <scope>NUCLEOTIDE SEQUENCE [LARGE SCALE GENOMIC DNA]</scope>
    <source>
        <strain evidence="2">TBRC 5832</strain>
    </source>
</reference>
<protein>
    <recommendedName>
        <fullName evidence="3">Transcriptional regulator</fullName>
    </recommendedName>
</protein>
<sequence>MTGVRVRAMLLALARRAKGTHLYWQAGLAAVRARDEIPQRSEAFAHAVQAELCLTDALHAAGLPAGFWIDGITLDRDPVTAMKQLRDHVHAWTWNGPIEAGHEQARLAYRQLAADPLTDQEHALAVHLAGLIAARRDKVIDTAEHLARHQQ</sequence>
<name>A0ABV8JDY4_9ACTN</name>
<dbReference type="RefSeq" id="WP_378072797.1">
    <property type="nucleotide sequence ID" value="NZ_JBHSBL010000029.1"/>
</dbReference>
<dbReference type="EMBL" id="JBHSBL010000029">
    <property type="protein sequence ID" value="MFC4071925.1"/>
    <property type="molecule type" value="Genomic_DNA"/>
</dbReference>
<proteinExistence type="predicted"/>
<evidence type="ECO:0008006" key="3">
    <source>
        <dbReference type="Google" id="ProtNLM"/>
    </source>
</evidence>
<dbReference type="Proteomes" id="UP001595867">
    <property type="component" value="Unassembled WGS sequence"/>
</dbReference>
<comment type="caution">
    <text evidence="1">The sequence shown here is derived from an EMBL/GenBank/DDBJ whole genome shotgun (WGS) entry which is preliminary data.</text>
</comment>
<accession>A0ABV8JDY4</accession>
<evidence type="ECO:0000313" key="1">
    <source>
        <dbReference type="EMBL" id="MFC4071925.1"/>
    </source>
</evidence>
<evidence type="ECO:0000313" key="2">
    <source>
        <dbReference type="Proteomes" id="UP001595867"/>
    </source>
</evidence>